<protein>
    <recommendedName>
        <fullName evidence="3">Nucleotidyl transferase AbiEii/AbiGii toxin family protein</fullName>
    </recommendedName>
</protein>
<sequence length="134" mass="15425">MLYYNTINELLKNSLYILMNSAIFKPFRLVGGTALSLQIGHRESVDIDLFSDQEYKSINFEEIDNFLKQNFKYVSTNQLPPALGKAYIIGADEKNTIKLDIYYTEPISYPCVEIENIRMASCTNPYLLLTQFMG</sequence>
<name>A0A437PXK6_9BACT</name>
<evidence type="ECO:0008006" key="3">
    <source>
        <dbReference type="Google" id="ProtNLM"/>
    </source>
</evidence>
<dbReference type="Gene3D" id="3.10.450.620">
    <property type="entry name" value="JHP933, nucleotidyltransferase-like core domain"/>
    <property type="match status" value="1"/>
</dbReference>
<dbReference type="EMBL" id="SACY01000001">
    <property type="protein sequence ID" value="RVU26973.1"/>
    <property type="molecule type" value="Genomic_DNA"/>
</dbReference>
<evidence type="ECO:0000313" key="2">
    <source>
        <dbReference type="Proteomes" id="UP000282832"/>
    </source>
</evidence>
<dbReference type="Pfam" id="PF08843">
    <property type="entry name" value="AbiEii"/>
    <property type="match status" value="1"/>
</dbReference>
<dbReference type="AlphaFoldDB" id="A0A437PXK6"/>
<accession>A0A437PXK6</accession>
<proteinExistence type="predicted"/>
<comment type="caution">
    <text evidence="1">The sequence shown here is derived from an EMBL/GenBank/DDBJ whole genome shotgun (WGS) entry which is preliminary data.</text>
</comment>
<dbReference type="InterPro" id="IPR014942">
    <property type="entry name" value="AbiEii"/>
</dbReference>
<dbReference type="OrthoDB" id="9796281at2"/>
<gene>
    <name evidence="1" type="ORF">EOJ36_02960</name>
</gene>
<evidence type="ECO:0000313" key="1">
    <source>
        <dbReference type="EMBL" id="RVU26973.1"/>
    </source>
</evidence>
<reference evidence="1 2" key="1">
    <citation type="submission" date="2019-01" db="EMBL/GenBank/DDBJ databases">
        <authorList>
            <person name="Chen W.-M."/>
        </authorList>
    </citation>
    <scope>NUCLEOTIDE SEQUENCE [LARGE SCALE GENOMIC DNA]</scope>
    <source>
        <strain evidence="1 2">FSY-15</strain>
    </source>
</reference>
<organism evidence="1 2">
    <name type="scientific">Sandaracinomonas limnophila</name>
    <dbReference type="NCBI Taxonomy" id="1862386"/>
    <lineage>
        <taxon>Bacteria</taxon>
        <taxon>Pseudomonadati</taxon>
        <taxon>Bacteroidota</taxon>
        <taxon>Cytophagia</taxon>
        <taxon>Cytophagales</taxon>
        <taxon>Flectobacillaceae</taxon>
        <taxon>Sandaracinomonas</taxon>
    </lineage>
</organism>
<dbReference type="Proteomes" id="UP000282832">
    <property type="component" value="Unassembled WGS sequence"/>
</dbReference>
<keyword evidence="2" id="KW-1185">Reference proteome</keyword>